<keyword evidence="3" id="KW-1185">Reference proteome</keyword>
<feature type="region of interest" description="Disordered" evidence="1">
    <location>
        <begin position="181"/>
        <end position="213"/>
    </location>
</feature>
<reference evidence="3" key="1">
    <citation type="submission" date="2017-03" db="EMBL/GenBank/DDBJ databases">
        <title>Phytopthora megakarya and P. palmivora, two closely related causual agents of cacao black pod achieved similar genome size and gene model numbers by different mechanisms.</title>
        <authorList>
            <person name="Ali S."/>
            <person name="Shao J."/>
            <person name="Larry D.J."/>
            <person name="Kronmiller B."/>
            <person name="Shen D."/>
            <person name="Strem M.D."/>
            <person name="Melnick R.L."/>
            <person name="Guiltinan M.J."/>
            <person name="Tyler B.M."/>
            <person name="Meinhardt L.W."/>
            <person name="Bailey B.A."/>
        </authorList>
    </citation>
    <scope>NUCLEOTIDE SEQUENCE [LARGE SCALE GENOMIC DNA]</scope>
    <source>
        <strain evidence="3">zdho120</strain>
    </source>
</reference>
<evidence type="ECO:0000313" key="2">
    <source>
        <dbReference type="EMBL" id="OWY94619.1"/>
    </source>
</evidence>
<dbReference type="AlphaFoldDB" id="A0A225UR62"/>
<evidence type="ECO:0000256" key="1">
    <source>
        <dbReference type="SAM" id="MobiDB-lite"/>
    </source>
</evidence>
<feature type="region of interest" description="Disordered" evidence="1">
    <location>
        <begin position="437"/>
        <end position="459"/>
    </location>
</feature>
<feature type="compositionally biased region" description="Polar residues" evidence="1">
    <location>
        <begin position="152"/>
        <end position="161"/>
    </location>
</feature>
<feature type="non-terminal residue" evidence="2">
    <location>
        <position position="477"/>
    </location>
</feature>
<feature type="compositionally biased region" description="Polar residues" evidence="1">
    <location>
        <begin position="190"/>
        <end position="201"/>
    </location>
</feature>
<sequence length="477" mass="53825">MRILKLKRFSDPKDTVTAPATLANKLDATMELIRLGMIPGSFDADTLFDLDLDVIQATSRDLFQRLKTLVGKVPQSPDPLPLTTTDAVDNLTVSSHYASAAEDESDTSSEPPRRMSLGPSGTSMLEARSKIRRSSPARNSRRDNGSAPTDPATATETSARSVGTLQKFFNAAMDRYLTEEREANKDPASTRPQHQGSQNVEMESIRSSDHGSRWEYDPDDVDWSASAQATVATAATGSTGSIMIQRVRISAISDLKEFTGKDQDEDRARAWFSKVKSAFMRVQASDDEKCLNPRIRLEDPRRSSNWYRQLSRSTRNKWSELLRSFQIQYCGLGVSVARQYYHTRRRSDESPLDYLYRLNVAGLRARLNIKDGNTKERREHVDHYIETLEDQDLAERLTLLRLTDADDLEEVLRARDRAKNRQKKAAFRSCKYRQSLPIPHRPLQRSSESDGSGGSYSDVDSHRKIFLAANEDVTPKV</sequence>
<protein>
    <recommendedName>
        <fullName evidence="4">Retrotransposon gag domain-containing protein</fullName>
    </recommendedName>
</protein>
<dbReference type="EMBL" id="NBNE01014084">
    <property type="protein sequence ID" value="OWY94619.1"/>
    <property type="molecule type" value="Genomic_DNA"/>
</dbReference>
<dbReference type="OrthoDB" id="164577at2759"/>
<name>A0A225UR62_9STRA</name>
<feature type="region of interest" description="Disordered" evidence="1">
    <location>
        <begin position="97"/>
        <end position="161"/>
    </location>
</feature>
<gene>
    <name evidence="2" type="ORF">PHMEG_00035599</name>
</gene>
<proteinExistence type="predicted"/>
<feature type="compositionally biased region" description="Basic and acidic residues" evidence="1">
    <location>
        <begin position="203"/>
        <end position="213"/>
    </location>
</feature>
<evidence type="ECO:0000313" key="3">
    <source>
        <dbReference type="Proteomes" id="UP000198211"/>
    </source>
</evidence>
<dbReference type="Proteomes" id="UP000198211">
    <property type="component" value="Unassembled WGS sequence"/>
</dbReference>
<accession>A0A225UR62</accession>
<comment type="caution">
    <text evidence="2">The sequence shown here is derived from an EMBL/GenBank/DDBJ whole genome shotgun (WGS) entry which is preliminary data.</text>
</comment>
<organism evidence="2 3">
    <name type="scientific">Phytophthora megakarya</name>
    <dbReference type="NCBI Taxonomy" id="4795"/>
    <lineage>
        <taxon>Eukaryota</taxon>
        <taxon>Sar</taxon>
        <taxon>Stramenopiles</taxon>
        <taxon>Oomycota</taxon>
        <taxon>Peronosporomycetes</taxon>
        <taxon>Peronosporales</taxon>
        <taxon>Peronosporaceae</taxon>
        <taxon>Phytophthora</taxon>
    </lineage>
</organism>
<evidence type="ECO:0008006" key="4">
    <source>
        <dbReference type="Google" id="ProtNLM"/>
    </source>
</evidence>